<evidence type="ECO:0000256" key="2">
    <source>
        <dbReference type="ARBA" id="ARBA00023152"/>
    </source>
</evidence>
<name>A0A1G7IHQ7_9BACT</name>
<keyword evidence="3 4" id="KW-0413">Isomerase</keyword>
<dbReference type="GO" id="GO:0051156">
    <property type="term" value="P:glucose 6-phosphate metabolic process"/>
    <property type="evidence" value="ECO:0007669"/>
    <property type="project" value="TreeGrafter"/>
</dbReference>
<dbReference type="PROSITE" id="PS51463">
    <property type="entry name" value="P_GLUCOSE_ISOMERASE_3"/>
    <property type="match status" value="1"/>
</dbReference>
<evidence type="ECO:0000256" key="1">
    <source>
        <dbReference type="ARBA" id="ARBA00022432"/>
    </source>
</evidence>
<gene>
    <name evidence="4" type="ORF">SAMN05444167_1454</name>
</gene>
<dbReference type="GO" id="GO:0006096">
    <property type="term" value="P:glycolytic process"/>
    <property type="evidence" value="ECO:0007669"/>
    <property type="project" value="UniProtKB-KW"/>
</dbReference>
<dbReference type="GO" id="GO:0097367">
    <property type="term" value="F:carbohydrate derivative binding"/>
    <property type="evidence" value="ECO:0007669"/>
    <property type="project" value="InterPro"/>
</dbReference>
<dbReference type="RefSeq" id="WP_083344546.1">
    <property type="nucleotide sequence ID" value="NZ_LT629690.1"/>
</dbReference>
<dbReference type="Gene3D" id="3.40.50.10490">
    <property type="entry name" value="Glucose-6-phosphate isomerase like protein, domain 1"/>
    <property type="match status" value="3"/>
</dbReference>
<evidence type="ECO:0000256" key="3">
    <source>
        <dbReference type="ARBA" id="ARBA00023235"/>
    </source>
</evidence>
<reference evidence="4 5" key="1">
    <citation type="submission" date="2016-10" db="EMBL/GenBank/DDBJ databases">
        <authorList>
            <person name="de Groot N.N."/>
        </authorList>
    </citation>
    <scope>NUCLEOTIDE SEQUENCE [LARGE SCALE GENOMIC DNA]</scope>
    <source>
        <strain evidence="4 5">GAS232</strain>
    </source>
</reference>
<sequence>MSSLELQVSLPSALQSTVASTAADWQSGNKLGRLFAKDASLWTSGQGSDDESIWLGWLDIVERQLGDLQSFAALRDDVKAAGFEHALLLGMGGSSLCPEVLSLTYGHQAGFPKLHIVDSTDPAQVAAARAAVNLKKTVCIVASKSGSTLEPNILKDYFFSEMQKEVGAAEAGKHFIAITDPGSKMEAVAKADGFRHIFYGDKTIGGRFSALSNFGIVPAAVAGLDVPKFLQEAKRGVDAAHTAEITKNPGVLLGIILGDAHNAGRDKLTFFTSPEIFDLGAWLEQLIAESTGKLGKGITPVDRETIGAPSVYGNDRVFAYIRLSTADNTALDAKVDALAAAGHPVVRFTIDDVYELPAIFYIWEIGVAVAGSVMGINTFNQPDVEAAKIETRKLTDEYAATGKLAEHEPILDVDGIKLFADEKYALTLSTTASGKTLTDYLKAHLAQIKQHDYFATLAYIEMTQEHEDLIQSFRMKVRDDKTVATCLGFGPRFLHSTGQDYKGGPNTGVFLQITADHAVDLAIPNAKYTFGVVIDAQAAGDLAVLQQRGRRALRVHLGADVSKGLDQLGLAITEALA</sequence>
<dbReference type="SUPFAM" id="SSF53697">
    <property type="entry name" value="SIS domain"/>
    <property type="match status" value="1"/>
</dbReference>
<dbReference type="InterPro" id="IPR001672">
    <property type="entry name" value="G6P_Isomerase"/>
</dbReference>
<dbReference type="Proteomes" id="UP000182427">
    <property type="component" value="Chromosome I"/>
</dbReference>
<dbReference type="GO" id="GO:0048029">
    <property type="term" value="F:monosaccharide binding"/>
    <property type="evidence" value="ECO:0007669"/>
    <property type="project" value="TreeGrafter"/>
</dbReference>
<evidence type="ECO:0000313" key="5">
    <source>
        <dbReference type="Proteomes" id="UP000182427"/>
    </source>
</evidence>
<dbReference type="GO" id="GO:0004347">
    <property type="term" value="F:glucose-6-phosphate isomerase activity"/>
    <property type="evidence" value="ECO:0007669"/>
    <property type="project" value="InterPro"/>
</dbReference>
<keyword evidence="2" id="KW-0324">Glycolysis</keyword>
<proteinExistence type="predicted"/>
<evidence type="ECO:0000313" key="4">
    <source>
        <dbReference type="EMBL" id="SDF12232.1"/>
    </source>
</evidence>
<dbReference type="PANTHER" id="PTHR11469:SF1">
    <property type="entry name" value="GLUCOSE-6-PHOSPHATE ISOMERASE"/>
    <property type="match status" value="1"/>
</dbReference>
<accession>A0A1G7IHQ7</accession>
<dbReference type="Pfam" id="PF00342">
    <property type="entry name" value="PGI"/>
    <property type="match status" value="1"/>
</dbReference>
<dbReference type="GO" id="GO:0006094">
    <property type="term" value="P:gluconeogenesis"/>
    <property type="evidence" value="ECO:0007669"/>
    <property type="project" value="UniProtKB-KW"/>
</dbReference>
<dbReference type="OrthoDB" id="140919at2"/>
<protein>
    <submittedName>
        <fullName evidence="4">Glucose-6-phosphate isomerase/transaldolase / glucose-6-phosphate isomerase</fullName>
    </submittedName>
</protein>
<keyword evidence="1" id="KW-0312">Gluconeogenesis</keyword>
<dbReference type="InterPro" id="IPR046348">
    <property type="entry name" value="SIS_dom_sf"/>
</dbReference>
<dbReference type="GO" id="GO:0005829">
    <property type="term" value="C:cytosol"/>
    <property type="evidence" value="ECO:0007669"/>
    <property type="project" value="TreeGrafter"/>
</dbReference>
<organism evidence="4 5">
    <name type="scientific">Terriglobus roseus</name>
    <dbReference type="NCBI Taxonomy" id="392734"/>
    <lineage>
        <taxon>Bacteria</taxon>
        <taxon>Pseudomonadati</taxon>
        <taxon>Acidobacteriota</taxon>
        <taxon>Terriglobia</taxon>
        <taxon>Terriglobales</taxon>
        <taxon>Acidobacteriaceae</taxon>
        <taxon>Terriglobus</taxon>
    </lineage>
</organism>
<dbReference type="PANTHER" id="PTHR11469">
    <property type="entry name" value="GLUCOSE-6-PHOSPHATE ISOMERASE"/>
    <property type="match status" value="1"/>
</dbReference>
<dbReference type="AlphaFoldDB" id="A0A1G7IHQ7"/>
<keyword evidence="5" id="KW-1185">Reference proteome</keyword>
<dbReference type="NCBIfam" id="NF007080">
    <property type="entry name" value="PRK09533.1"/>
    <property type="match status" value="1"/>
</dbReference>
<dbReference type="EMBL" id="LT629690">
    <property type="protein sequence ID" value="SDF12232.1"/>
    <property type="molecule type" value="Genomic_DNA"/>
</dbReference>